<reference evidence="1 2" key="1">
    <citation type="journal article" date="2018" name="Genome Biol. Evol.">
        <title>Partnering With a Pest: Genomes of Hemlock Woolly Adelgid Symbionts Reveal Atypical Nutritional Provisioning Patterns in Dual-Obligate Bacteria.</title>
        <authorList>
            <person name="Weglarz K.M."/>
            <person name="Havill N.P."/>
            <person name="Burke G.R."/>
            <person name="von Dohlen C.D."/>
        </authorList>
    </citation>
    <scope>NUCLEOTIDE SEQUENCE [LARGE SCALE GENOMIC DNA]</scope>
    <source>
        <strain evidence="1 2">HWA_ENA</strain>
    </source>
</reference>
<accession>A0ABX5R9J6</accession>
<dbReference type="EMBL" id="CP026512">
    <property type="protein sequence ID" value="QAX82238.1"/>
    <property type="molecule type" value="Genomic_DNA"/>
</dbReference>
<evidence type="ECO:0000313" key="1">
    <source>
        <dbReference type="EMBL" id="QAX82238.1"/>
    </source>
</evidence>
<evidence type="ECO:0000313" key="2">
    <source>
        <dbReference type="Proteomes" id="UP000288953"/>
    </source>
</evidence>
<name>A0ABX5R9J6_9PSED</name>
<keyword evidence="2" id="KW-1185">Reference proteome</keyword>
<gene>
    <name evidence="1" type="ORF">C3B55_00936</name>
</gene>
<proteinExistence type="predicted"/>
<organism evidence="1 2">
    <name type="scientific">Candidatus Pseudomonas adelgestsugas</name>
    <dbReference type="NCBI Taxonomy" id="1302376"/>
    <lineage>
        <taxon>Bacteria</taxon>
        <taxon>Pseudomonadati</taxon>
        <taxon>Pseudomonadota</taxon>
        <taxon>Gammaproteobacteria</taxon>
        <taxon>Pseudomonadales</taxon>
        <taxon>Pseudomonadaceae</taxon>
        <taxon>Pseudomonas</taxon>
    </lineage>
</organism>
<dbReference type="Proteomes" id="UP000288953">
    <property type="component" value="Chromosome"/>
</dbReference>
<protein>
    <submittedName>
        <fullName evidence="1">Uncharacterized protein</fullName>
    </submittedName>
</protein>
<sequence length="34" mass="4153">MRVYAVIFRMLINNSIRNYKHNNKDSTFQCLKFS</sequence>